<name>A0A7D9GYP2_DEKBR</name>
<evidence type="ECO:0000256" key="3">
    <source>
        <dbReference type="ARBA" id="ARBA00022692"/>
    </source>
</evidence>
<comment type="subcellular location">
    <subcellularLocation>
        <location evidence="1">Membrane</location>
        <topology evidence="1">Multi-pass membrane protein</topology>
    </subcellularLocation>
</comment>
<protein>
    <submittedName>
        <fullName evidence="8">DEBR0S2_00122g1_1</fullName>
    </submittedName>
</protein>
<dbReference type="GO" id="GO:0016020">
    <property type="term" value="C:membrane"/>
    <property type="evidence" value="ECO:0007669"/>
    <property type="project" value="UniProtKB-SubCell"/>
</dbReference>
<dbReference type="Gene3D" id="1.20.1250.20">
    <property type="entry name" value="MFS general substrate transporter like domains"/>
    <property type="match status" value="1"/>
</dbReference>
<evidence type="ECO:0000256" key="4">
    <source>
        <dbReference type="ARBA" id="ARBA00022989"/>
    </source>
</evidence>
<dbReference type="PANTHER" id="PTHR43791">
    <property type="entry name" value="PERMEASE-RELATED"/>
    <property type="match status" value="1"/>
</dbReference>
<evidence type="ECO:0000256" key="5">
    <source>
        <dbReference type="ARBA" id="ARBA00023136"/>
    </source>
</evidence>
<proteinExistence type="predicted"/>
<feature type="transmembrane region" description="Helical" evidence="7">
    <location>
        <begin position="363"/>
        <end position="384"/>
    </location>
</feature>
<keyword evidence="9" id="KW-1185">Reference proteome</keyword>
<reference evidence="8 9" key="1">
    <citation type="submission" date="2019-07" db="EMBL/GenBank/DDBJ databases">
        <authorList>
            <person name="Friedrich A."/>
            <person name="Schacherer J."/>
        </authorList>
    </citation>
    <scope>NUCLEOTIDE SEQUENCE [LARGE SCALE GENOMIC DNA]</scope>
</reference>
<feature type="transmembrane region" description="Helical" evidence="7">
    <location>
        <begin position="424"/>
        <end position="446"/>
    </location>
</feature>
<feature type="transmembrane region" description="Helical" evidence="7">
    <location>
        <begin position="200"/>
        <end position="219"/>
    </location>
</feature>
<feature type="region of interest" description="Disordered" evidence="6">
    <location>
        <begin position="1"/>
        <end position="24"/>
    </location>
</feature>
<evidence type="ECO:0000256" key="2">
    <source>
        <dbReference type="ARBA" id="ARBA00022448"/>
    </source>
</evidence>
<feature type="transmembrane region" description="Helical" evidence="7">
    <location>
        <begin position="231"/>
        <end position="249"/>
    </location>
</feature>
<dbReference type="PANTHER" id="PTHR43791:SF63">
    <property type="entry name" value="HIGH AFFINITY CYSTEINE TRANSPORTER"/>
    <property type="match status" value="1"/>
</dbReference>
<dbReference type="Proteomes" id="UP000478008">
    <property type="component" value="Unassembled WGS sequence"/>
</dbReference>
<evidence type="ECO:0000256" key="1">
    <source>
        <dbReference type="ARBA" id="ARBA00004141"/>
    </source>
</evidence>
<gene>
    <name evidence="8" type="primary">YCT1</name>
    <name evidence="8" type="ORF">DEBR0S2_00122G</name>
</gene>
<dbReference type="Pfam" id="PF07690">
    <property type="entry name" value="MFS_1"/>
    <property type="match status" value="1"/>
</dbReference>
<keyword evidence="4 7" id="KW-1133">Transmembrane helix</keyword>
<keyword evidence="2" id="KW-0813">Transport</keyword>
<dbReference type="EMBL" id="CABFWN010000002">
    <property type="protein sequence ID" value="VUG17162.1"/>
    <property type="molecule type" value="Genomic_DNA"/>
</dbReference>
<dbReference type="InterPro" id="IPR036259">
    <property type="entry name" value="MFS_trans_sf"/>
</dbReference>
<dbReference type="InterPro" id="IPR011701">
    <property type="entry name" value="MFS"/>
</dbReference>
<feature type="compositionally biased region" description="Basic and acidic residues" evidence="6">
    <location>
        <begin position="11"/>
        <end position="24"/>
    </location>
</feature>
<feature type="transmembrane region" description="Helical" evidence="7">
    <location>
        <begin position="335"/>
        <end position="356"/>
    </location>
</feature>
<dbReference type="SUPFAM" id="SSF103473">
    <property type="entry name" value="MFS general substrate transporter"/>
    <property type="match status" value="1"/>
</dbReference>
<dbReference type="GO" id="GO:0033229">
    <property type="term" value="F:cysteine transmembrane transporter activity"/>
    <property type="evidence" value="ECO:0007669"/>
    <property type="project" value="TreeGrafter"/>
</dbReference>
<feature type="transmembrane region" description="Helical" evidence="7">
    <location>
        <begin position="68"/>
        <end position="85"/>
    </location>
</feature>
<evidence type="ECO:0000313" key="9">
    <source>
        <dbReference type="Proteomes" id="UP000478008"/>
    </source>
</evidence>
<feature type="transmembrane region" description="Helical" evidence="7">
    <location>
        <begin position="390"/>
        <end position="412"/>
    </location>
</feature>
<keyword evidence="5 7" id="KW-0472">Membrane</keyword>
<evidence type="ECO:0000256" key="6">
    <source>
        <dbReference type="SAM" id="MobiDB-lite"/>
    </source>
</evidence>
<keyword evidence="3 7" id="KW-0812">Transmembrane</keyword>
<organism evidence="8 9">
    <name type="scientific">Dekkera bruxellensis</name>
    <name type="common">Brettanomyces custersii</name>
    <dbReference type="NCBI Taxonomy" id="5007"/>
    <lineage>
        <taxon>Eukaryota</taxon>
        <taxon>Fungi</taxon>
        <taxon>Dikarya</taxon>
        <taxon>Ascomycota</taxon>
        <taxon>Saccharomycotina</taxon>
        <taxon>Pichiomycetes</taxon>
        <taxon>Pichiales</taxon>
        <taxon>Pichiaceae</taxon>
        <taxon>Brettanomyces</taxon>
    </lineage>
</organism>
<evidence type="ECO:0000256" key="7">
    <source>
        <dbReference type="SAM" id="Phobius"/>
    </source>
</evidence>
<accession>A0A7D9GYP2</accession>
<dbReference type="AlphaFoldDB" id="A0A7D9GYP2"/>
<feature type="transmembrane region" description="Helical" evidence="7">
    <location>
        <begin position="138"/>
        <end position="157"/>
    </location>
</feature>
<evidence type="ECO:0000313" key="8">
    <source>
        <dbReference type="EMBL" id="VUG17162.1"/>
    </source>
</evidence>
<sequence length="536" mass="61175">MSNASSLGKGVHTEETVRLDHDDQSKSDHDIKIVKRKTMDTTLAFMEEHDSEVPEITPEQERKLYHKLLRRVFVMVFLINLFMFMDKNAMGFSKLLGMWKDTNLKQKEYNNTNTLFYVGYLIGQFPGHLLFQTFNKRYFMAVTLTCWLILMFTQLAAKDYAGIATIRFFLGLTESSVTPCIEHTLGMFFDSKTQSVLNPILWLGAVSVGIPTGFIAYGISHVKGSIHPWKLYWIINGSLTFLLSIWVVLDYPTNPAEYKAFTIEERVHIIRKIKRQNRSSIEEKKIKKYQFIEAIKDPVTWLFSLYALTSMLANNMNFQQQVISLSLGVSRINSTLITVAQSCYSCAFFLLGSFLMTKFKSSLCYLAVIFNIPAILGGFLAVFLPWKNKIGILASCIIVHTDGFAYILALCWSQISAAGYTKRLTRTAMFMIGYGIGDIIAPQMWVTGPRYYAAWGVQLGIAWFGSSLILLTIRYILAKRNNERVKGLTYDSDGNVIMKRYEYLESGSDAESGKRETDVSNFDLTDFENKEFIYPL</sequence>
<feature type="transmembrane region" description="Helical" evidence="7">
    <location>
        <begin position="452"/>
        <end position="477"/>
    </location>
</feature>
<feature type="transmembrane region" description="Helical" evidence="7">
    <location>
        <begin position="114"/>
        <end position="131"/>
    </location>
</feature>